<dbReference type="OMA" id="GCYPEKY"/>
<evidence type="ECO:0000256" key="11">
    <source>
        <dbReference type="ARBA" id="ARBA00034464"/>
    </source>
</evidence>
<dbReference type="EMBL" id="KQ421143">
    <property type="protein sequence ID" value="KOF78300.1"/>
    <property type="molecule type" value="Genomic_DNA"/>
</dbReference>
<dbReference type="InterPro" id="IPR051570">
    <property type="entry name" value="TBC1_cilium_biogenesis"/>
</dbReference>
<evidence type="ECO:0000256" key="12">
    <source>
        <dbReference type="SAM" id="Coils"/>
    </source>
</evidence>
<dbReference type="InterPro" id="IPR036322">
    <property type="entry name" value="WD40_repeat_dom_sf"/>
</dbReference>
<evidence type="ECO:0000256" key="4">
    <source>
        <dbReference type="ARBA" id="ARBA00022490"/>
    </source>
</evidence>
<evidence type="ECO:0000256" key="1">
    <source>
        <dbReference type="ARBA" id="ARBA00004120"/>
    </source>
</evidence>
<accession>A0A0L8GNS6</accession>
<evidence type="ECO:0000256" key="2">
    <source>
        <dbReference type="ARBA" id="ARBA00004607"/>
    </source>
</evidence>
<evidence type="ECO:0000256" key="8">
    <source>
        <dbReference type="ARBA" id="ARBA00023054"/>
    </source>
</evidence>
<sequence>MQYLDVCRKCDGRIWHRKPSPSNQDGIIIQVCHSVLDCSVTYPSRTIRFLYASFDRTGEQFIAADHHGNIFAFNLNTNWFTLVKKAKIPPTALAYTLKKKSEFLIAMANYSLHCYDTETKELVAEMKGHQTAINNISVHASGKFAITVSVDDALLWNLEKFQQLKKLSINENICITEVFFLPLSNIIITCFKDDSIFGWDLETLSCKFELPIPSGKKTKYKTLASTRSGRTLAAAGHSRFISLFALDTHTLFRVIELPGKVTIVKQLVFLSDSFDKGSNKILGALCQDGIARFMDIHSCKLLFDIGTIEYRIHSISSSLMGKHLIGLMDSGNMNIYSLPALTSELNKPPPPVVKAVRKTKSFEEFIKSSYKSSDKPSSDSSEDKDLDESIDKDRLYRILKGHGEYPEKYRFFIWRSLLKLPENHTAYAALVDKGNHSSFITLQEYYPVKSQRLFRLLQRVLSALAHWSPILAETKYLPALVFPFLKVFHQNHLCCFEIVATFIINWCAHWFEYFPNPPINILGMIENVLSRHDPTLLRHLIKYKVTSQIYAWPLLESLFTEVLTKNEWLRLWDHVFSNHPAFLLMVVVAYVIGARAALLKCVELDDFKFFFSQQNAVNIGNVIKETYRLISSTPDEVNPLKLMNDFVPLTKGQYPVFNKYPKFIVDYQKKEREKIQQQELEYLRQRQLSLELHKATLHRQQEEEAWFRQQKLLLEAEDKRRKIMKEEEGKLAERRRQLQTMNKEAKVKQLNLLDDVRHKFLSLLRKQHEIELHRLNDQVSSQESQHARELEDVISEAEMKKFERELEKRLYEQETLREYIQTSNALKSDEEISKKHAELESRIMECMIELLGDKRHQEIVSEKVRKDILRNSSKLIPADIEKCDIETEKENQPDNTYDIDKDKGLDESLDITPNFCFSKERHRIQTETKFMNEIRQLRQRLARESYQQKPPS</sequence>
<dbReference type="InterPro" id="IPR015943">
    <property type="entry name" value="WD40/YVTN_repeat-like_dom_sf"/>
</dbReference>
<evidence type="ECO:0000256" key="3">
    <source>
        <dbReference type="ARBA" id="ARBA00014199"/>
    </source>
</evidence>
<dbReference type="SMART" id="SM00320">
    <property type="entry name" value="WD40"/>
    <property type="match status" value="3"/>
</dbReference>
<dbReference type="GO" id="GO:0060090">
    <property type="term" value="F:molecular adaptor activity"/>
    <property type="evidence" value="ECO:0007669"/>
    <property type="project" value="UniProtKB-ARBA"/>
</dbReference>
<dbReference type="Gene3D" id="1.10.472.80">
    <property type="entry name" value="Ypt/Rab-GAP domain of gyp1p, domain 3"/>
    <property type="match status" value="1"/>
</dbReference>
<dbReference type="Gene3D" id="2.130.10.10">
    <property type="entry name" value="YVTN repeat-like/Quinoprotein amine dehydrogenase"/>
    <property type="match status" value="1"/>
</dbReference>
<evidence type="ECO:0000256" key="10">
    <source>
        <dbReference type="ARBA" id="ARBA00023273"/>
    </source>
</evidence>
<dbReference type="PANTHER" id="PTHR19853">
    <property type="entry name" value="WD REPEAT CONTAINING PROTEIN 3 WDR3"/>
    <property type="match status" value="1"/>
</dbReference>
<feature type="domain" description="Rab-GAP TBC" evidence="13">
    <location>
        <begin position="404"/>
        <end position="579"/>
    </location>
</feature>
<dbReference type="GO" id="GO:0034451">
    <property type="term" value="C:centriolar satellite"/>
    <property type="evidence" value="ECO:0007669"/>
    <property type="project" value="UniProtKB-SubCell"/>
</dbReference>
<organism evidence="14">
    <name type="scientific">Octopus bimaculoides</name>
    <name type="common">California two-spotted octopus</name>
    <dbReference type="NCBI Taxonomy" id="37653"/>
    <lineage>
        <taxon>Eukaryota</taxon>
        <taxon>Metazoa</taxon>
        <taxon>Spiralia</taxon>
        <taxon>Lophotrochozoa</taxon>
        <taxon>Mollusca</taxon>
        <taxon>Cephalopoda</taxon>
        <taxon>Coleoidea</taxon>
        <taxon>Octopodiformes</taxon>
        <taxon>Octopoda</taxon>
        <taxon>Incirrata</taxon>
        <taxon>Octopodidae</taxon>
        <taxon>Octopus</taxon>
    </lineage>
</organism>
<dbReference type="KEGG" id="obi:106875832"/>
<protein>
    <recommendedName>
        <fullName evidence="3">TBC1 domain family member 31</fullName>
    </recommendedName>
</protein>
<dbReference type="InterPro" id="IPR035969">
    <property type="entry name" value="Rab-GAP_TBC_sf"/>
</dbReference>
<keyword evidence="9" id="KW-0206">Cytoskeleton</keyword>
<feature type="coiled-coil region" evidence="12">
    <location>
        <begin position="724"/>
        <end position="785"/>
    </location>
</feature>
<dbReference type="SUPFAM" id="SSF50978">
    <property type="entry name" value="WD40 repeat-like"/>
    <property type="match status" value="1"/>
</dbReference>
<keyword evidence="8 12" id="KW-0175">Coiled coil</keyword>
<keyword evidence="5" id="KW-0853">WD repeat</keyword>
<proteinExistence type="predicted"/>
<reference evidence="14" key="1">
    <citation type="submission" date="2015-07" db="EMBL/GenBank/DDBJ databases">
        <title>MeaNS - Measles Nucleotide Surveillance Program.</title>
        <authorList>
            <person name="Tran T."/>
            <person name="Druce J."/>
        </authorList>
    </citation>
    <scope>NUCLEOTIDE SEQUENCE</scope>
    <source>
        <strain evidence="14">UCB-OBI-ISO-001</strain>
        <tissue evidence="14">Gonad</tissue>
    </source>
</reference>
<keyword evidence="10" id="KW-0966">Cell projection</keyword>
<dbReference type="PROSITE" id="PS50086">
    <property type="entry name" value="TBC_RABGAP"/>
    <property type="match status" value="1"/>
</dbReference>
<dbReference type="PANTHER" id="PTHR19853:SF1">
    <property type="entry name" value="TBC1 DOMAIN FAMILY MEMBER 31"/>
    <property type="match status" value="1"/>
</dbReference>
<evidence type="ECO:0000313" key="14">
    <source>
        <dbReference type="EMBL" id="KOF78300.1"/>
    </source>
</evidence>
<dbReference type="FunFam" id="1.10.472.80:FF:000022">
    <property type="entry name" value="TBC1 domain family, member 31"/>
    <property type="match status" value="1"/>
</dbReference>
<dbReference type="GO" id="GO:0036064">
    <property type="term" value="C:ciliary basal body"/>
    <property type="evidence" value="ECO:0007669"/>
    <property type="project" value="TreeGrafter"/>
</dbReference>
<keyword evidence="6" id="KW-0677">Repeat</keyword>
<dbReference type="InterPro" id="IPR000195">
    <property type="entry name" value="Rab-GAP-TBC_dom"/>
</dbReference>
<dbReference type="STRING" id="37653.A0A0L8GNS6"/>
<evidence type="ECO:0000259" key="13">
    <source>
        <dbReference type="PROSITE" id="PS50086"/>
    </source>
</evidence>
<keyword evidence="4" id="KW-0963">Cytoplasm</keyword>
<dbReference type="AlphaFoldDB" id="A0A0L8GNS6"/>
<gene>
    <name evidence="14" type="ORF">OCBIM_22031002mg</name>
</gene>
<name>A0A0L8GNS6_OCTBM</name>
<evidence type="ECO:0000256" key="6">
    <source>
        <dbReference type="ARBA" id="ARBA00022737"/>
    </source>
</evidence>
<dbReference type="OrthoDB" id="5578278at2759"/>
<evidence type="ECO:0000256" key="7">
    <source>
        <dbReference type="ARBA" id="ARBA00022794"/>
    </source>
</evidence>
<dbReference type="Pfam" id="PF00566">
    <property type="entry name" value="RabGAP-TBC"/>
    <property type="match status" value="1"/>
</dbReference>
<evidence type="ECO:0000256" key="9">
    <source>
        <dbReference type="ARBA" id="ARBA00023212"/>
    </source>
</evidence>
<dbReference type="GO" id="GO:0060271">
    <property type="term" value="P:cilium assembly"/>
    <property type="evidence" value="ECO:0007669"/>
    <property type="project" value="UniProtKB-ARBA"/>
</dbReference>
<comment type="subcellular location">
    <subcellularLocation>
        <location evidence="1">Cytoplasm</location>
        <location evidence="1">Cytoskeleton</location>
        <location evidence="1">Cilium basal body</location>
    </subcellularLocation>
    <subcellularLocation>
        <location evidence="2">Cytoplasm</location>
        <location evidence="2">Cytoskeleton</location>
        <location evidence="2">Microtubule organizing center</location>
        <location evidence="2">Centrosome</location>
        <location evidence="2">Centriolar satellite</location>
    </subcellularLocation>
</comment>
<comment type="function">
    <text evidence="11">Molecular adapter which is involved in cilium biogenesis. Part of a functional complex including OFD1 a centriolar protein involved in cilium assembly. Could regulate the cAMP-dependent phosphorylation of OFD1, and its subsequent ubiquitination by PJA2 which ultimately leads to its proteasomal degradation.</text>
</comment>
<keyword evidence="7" id="KW-0970">Cilium biogenesis/degradation</keyword>
<evidence type="ECO:0000256" key="5">
    <source>
        <dbReference type="ARBA" id="ARBA00022574"/>
    </source>
</evidence>
<dbReference type="InterPro" id="IPR001680">
    <property type="entry name" value="WD40_rpt"/>
</dbReference>
<dbReference type="SUPFAM" id="SSF47923">
    <property type="entry name" value="Ypt/Rab-GAP domain of gyp1p"/>
    <property type="match status" value="1"/>
</dbReference>